<dbReference type="EMBL" id="CP009621">
    <property type="protein sequence ID" value="AKD03693.1"/>
    <property type="molecule type" value="Genomic_DNA"/>
</dbReference>
<dbReference type="HOGENOM" id="CLU_2754453_0_0_10"/>
<organism evidence="1 2">
    <name type="scientific">Pontibacter korlensis</name>
    <dbReference type="NCBI Taxonomy" id="400092"/>
    <lineage>
        <taxon>Bacteria</taxon>
        <taxon>Pseudomonadati</taxon>
        <taxon>Bacteroidota</taxon>
        <taxon>Cytophagia</taxon>
        <taxon>Cytophagales</taxon>
        <taxon>Hymenobacteraceae</taxon>
        <taxon>Pontibacter</taxon>
    </lineage>
</organism>
<dbReference type="KEGG" id="pko:PKOR_11860"/>
<reference evidence="1 2" key="1">
    <citation type="journal article" date="2015" name="Sci. Rep.">
        <title>Unraveling adaptation of Pontibacter korlensis to radiation and infertility in desert through complete genome and comparative transcriptomic analysis.</title>
        <authorList>
            <person name="Dai J."/>
            <person name="Dai W."/>
            <person name="Qiu C."/>
            <person name="Yang Z."/>
            <person name="Zhang Y."/>
            <person name="Zhou M."/>
            <person name="Zhang L."/>
            <person name="Fang C."/>
            <person name="Gao Q."/>
            <person name="Yang Q."/>
            <person name="Li X."/>
            <person name="Wang Z."/>
            <person name="Wang Z."/>
            <person name="Jia Z."/>
            <person name="Chen X."/>
        </authorList>
    </citation>
    <scope>NUCLEOTIDE SEQUENCE [LARGE SCALE GENOMIC DNA]</scope>
    <source>
        <strain evidence="1 2">X14-1T</strain>
    </source>
</reference>
<dbReference type="AlphaFoldDB" id="A0A0E3ZEC2"/>
<proteinExistence type="predicted"/>
<keyword evidence="2" id="KW-1185">Reference proteome</keyword>
<name>A0A0E3ZEC2_9BACT</name>
<sequence length="70" mass="8078">MSDFEKVGKPSINLQHTSFGFYILYLLLNTSYKVSYKILLLIQAAYAMLKCITALLRSSKMWCKISFKTC</sequence>
<dbReference type="PATRIC" id="fig|400092.3.peg.2585"/>
<protein>
    <submittedName>
        <fullName evidence="1">Uncharacterized protein</fullName>
    </submittedName>
</protein>
<evidence type="ECO:0000313" key="2">
    <source>
        <dbReference type="Proteomes" id="UP000033109"/>
    </source>
</evidence>
<dbReference type="Proteomes" id="UP000033109">
    <property type="component" value="Chromosome"/>
</dbReference>
<gene>
    <name evidence="1" type="ORF">PKOR_11860</name>
</gene>
<evidence type="ECO:0000313" key="1">
    <source>
        <dbReference type="EMBL" id="AKD03693.1"/>
    </source>
</evidence>
<accession>A0A0E3ZEC2</accession>